<feature type="compositionally biased region" description="Basic and acidic residues" evidence="2">
    <location>
        <begin position="51"/>
        <end position="61"/>
    </location>
</feature>
<evidence type="ECO:0000313" key="3">
    <source>
        <dbReference type="Proteomes" id="UP000887540"/>
    </source>
</evidence>
<feature type="compositionally biased region" description="Basic and acidic residues" evidence="2">
    <location>
        <begin position="170"/>
        <end position="187"/>
    </location>
</feature>
<keyword evidence="3" id="KW-1185">Reference proteome</keyword>
<feature type="compositionally biased region" description="Basic and acidic residues" evidence="2">
    <location>
        <begin position="270"/>
        <end position="281"/>
    </location>
</feature>
<accession>A0A914DSJ4</accession>
<feature type="region of interest" description="Disordered" evidence="2">
    <location>
        <begin position="94"/>
        <end position="300"/>
    </location>
</feature>
<dbReference type="WBParaSite" id="ACRNAN_scaffold3488.g9842.t1">
    <property type="protein sequence ID" value="ACRNAN_scaffold3488.g9842.t1"/>
    <property type="gene ID" value="ACRNAN_scaffold3488.g9842"/>
</dbReference>
<organism evidence="3 4">
    <name type="scientific">Acrobeloides nanus</name>
    <dbReference type="NCBI Taxonomy" id="290746"/>
    <lineage>
        <taxon>Eukaryota</taxon>
        <taxon>Metazoa</taxon>
        <taxon>Ecdysozoa</taxon>
        <taxon>Nematoda</taxon>
        <taxon>Chromadorea</taxon>
        <taxon>Rhabditida</taxon>
        <taxon>Tylenchina</taxon>
        <taxon>Cephalobomorpha</taxon>
        <taxon>Cephaloboidea</taxon>
        <taxon>Cephalobidae</taxon>
        <taxon>Acrobeloides</taxon>
    </lineage>
</organism>
<feature type="region of interest" description="Disordered" evidence="2">
    <location>
        <begin position="38"/>
        <end position="61"/>
    </location>
</feature>
<comment type="similarity">
    <text evidence="1">Belongs to the CDV3 family.</text>
</comment>
<feature type="compositionally biased region" description="Basic and acidic residues" evidence="2">
    <location>
        <begin position="102"/>
        <end position="121"/>
    </location>
</feature>
<dbReference type="GO" id="GO:0005737">
    <property type="term" value="C:cytoplasm"/>
    <property type="evidence" value="ECO:0007669"/>
    <property type="project" value="TreeGrafter"/>
</dbReference>
<dbReference type="Proteomes" id="UP000887540">
    <property type="component" value="Unplaced"/>
</dbReference>
<sequence>MGDDLSAFFAKKAQKSKEKKKKGIIKIDDVGNQLERKVRKQEQEDLEEQEREQLELADDRFLRSQENEDSEWLEFTDTKNRLADVRVRDMDYTEQTEEEIAEEKAASEHIKTWKIESKDDKDGNDENLIKPVVQKQPAVYRPPTLRTVQKKAQLDLTNDEMFPSLANADKIAKELEDKKKQEEEQRKKNPVAYQKEENFVEAPASQRYTPRERGDRDQNSERPRYQPPGDRDRDGFTEVRQKREPPPTSRADEADTWRRASGPAVQKPAEPQREAPREEIKPAAPKPGSYVPPHMRNRQT</sequence>
<protein>
    <submittedName>
        <fullName evidence="4">Uncharacterized protein</fullName>
    </submittedName>
</protein>
<proteinExistence type="inferred from homology"/>
<dbReference type="AlphaFoldDB" id="A0A914DSJ4"/>
<dbReference type="PANTHER" id="PTHR16284:SF13">
    <property type="entry name" value="PROTEIN CDV3 HOMOLOG"/>
    <property type="match status" value="1"/>
</dbReference>
<name>A0A914DSJ4_9BILA</name>
<dbReference type="InterPro" id="IPR026806">
    <property type="entry name" value="CDV3"/>
</dbReference>
<feature type="compositionally biased region" description="Basic and acidic residues" evidence="2">
    <location>
        <begin position="209"/>
        <end position="258"/>
    </location>
</feature>
<evidence type="ECO:0000256" key="1">
    <source>
        <dbReference type="ARBA" id="ARBA00006062"/>
    </source>
</evidence>
<dbReference type="PANTHER" id="PTHR16284">
    <property type="entry name" value="PROTEIN CDV3 HOMOLOG"/>
    <property type="match status" value="1"/>
</dbReference>
<evidence type="ECO:0000313" key="4">
    <source>
        <dbReference type="WBParaSite" id="ACRNAN_scaffold3488.g9842.t1"/>
    </source>
</evidence>
<evidence type="ECO:0000256" key="2">
    <source>
        <dbReference type="SAM" id="MobiDB-lite"/>
    </source>
</evidence>
<reference evidence="4" key="1">
    <citation type="submission" date="2022-11" db="UniProtKB">
        <authorList>
            <consortium name="WormBaseParasite"/>
        </authorList>
    </citation>
    <scope>IDENTIFICATION</scope>
</reference>